<organism evidence="5 6">
    <name type="scientific">Novosphingobium mathurense</name>
    <dbReference type="NCBI Taxonomy" id="428990"/>
    <lineage>
        <taxon>Bacteria</taxon>
        <taxon>Pseudomonadati</taxon>
        <taxon>Pseudomonadota</taxon>
        <taxon>Alphaproteobacteria</taxon>
        <taxon>Sphingomonadales</taxon>
        <taxon>Sphingomonadaceae</taxon>
        <taxon>Novosphingobium</taxon>
    </lineage>
</organism>
<gene>
    <name evidence="5" type="ORF">SAMN06295987_1011132</name>
</gene>
<sequence>MTRSRNFLNTVNDLYSRVGLFIASTVLLGSLLIGSSFIAWRANVQQQELARLNSETIALLRDAHRIRLAALEALRGQRGYLLTGDPRYLEPMLESERELPGLMAALRSHIDGNEENTRELQRLGNEVQSYFMDLRTVIVFENAGLKKEMLDVVRTGHARRSINRINADVQRIVTRERARLGSVNAKTRSVNNILPMYLLVMTTAGVCLLFTTSLTVIALRRSIARERTYQQELRYIAQTDELTGIANRREFLAALDRSIAFARRNQSEFSLAIFDIDHFKGINDSYGHAAGDDVIRRVAKLAVGAVRACDLVGRIGGEEFDILLPNADGQEAGAVCERLRVAIHSQAMEVPPDSAVPVTISSGVAQLDPIENANKLMERADRALYEAKHGGRDQVRLAA</sequence>
<dbReference type="EC" id="2.7.7.65" evidence="1"/>
<dbReference type="GO" id="GO:0052621">
    <property type="term" value="F:diguanylate cyclase activity"/>
    <property type="evidence" value="ECO:0007669"/>
    <property type="project" value="UniProtKB-EC"/>
</dbReference>
<evidence type="ECO:0000313" key="6">
    <source>
        <dbReference type="Proteomes" id="UP000190989"/>
    </source>
</evidence>
<dbReference type="STRING" id="428990.SAMN06295987_1011132"/>
<protein>
    <recommendedName>
        <fullName evidence="1">diguanylate cyclase</fullName>
        <ecNumber evidence="1">2.7.7.65</ecNumber>
    </recommendedName>
</protein>
<dbReference type="Gene3D" id="3.30.70.270">
    <property type="match status" value="1"/>
</dbReference>
<evidence type="ECO:0000313" key="5">
    <source>
        <dbReference type="EMBL" id="SLJ90070.1"/>
    </source>
</evidence>
<feature type="transmembrane region" description="Helical" evidence="3">
    <location>
        <begin position="20"/>
        <end position="40"/>
    </location>
</feature>
<dbReference type="RefSeq" id="WP_176167952.1">
    <property type="nucleotide sequence ID" value="NZ_FVZE01000001.1"/>
</dbReference>
<evidence type="ECO:0000256" key="3">
    <source>
        <dbReference type="SAM" id="Phobius"/>
    </source>
</evidence>
<proteinExistence type="predicted"/>
<dbReference type="EMBL" id="FVZE01000001">
    <property type="protein sequence ID" value="SLJ90070.1"/>
    <property type="molecule type" value="Genomic_DNA"/>
</dbReference>
<dbReference type="Pfam" id="PF00990">
    <property type="entry name" value="GGDEF"/>
    <property type="match status" value="1"/>
</dbReference>
<comment type="catalytic activity">
    <reaction evidence="2">
        <text>2 GTP = 3',3'-c-di-GMP + 2 diphosphate</text>
        <dbReference type="Rhea" id="RHEA:24898"/>
        <dbReference type="ChEBI" id="CHEBI:33019"/>
        <dbReference type="ChEBI" id="CHEBI:37565"/>
        <dbReference type="ChEBI" id="CHEBI:58805"/>
        <dbReference type="EC" id="2.7.7.65"/>
    </reaction>
</comment>
<dbReference type="InterPro" id="IPR050469">
    <property type="entry name" value="Diguanylate_Cyclase"/>
</dbReference>
<dbReference type="FunFam" id="3.30.70.270:FF:000001">
    <property type="entry name" value="Diguanylate cyclase domain protein"/>
    <property type="match status" value="1"/>
</dbReference>
<evidence type="ECO:0000256" key="2">
    <source>
        <dbReference type="ARBA" id="ARBA00034247"/>
    </source>
</evidence>
<dbReference type="PROSITE" id="PS50887">
    <property type="entry name" value="GGDEF"/>
    <property type="match status" value="1"/>
</dbReference>
<dbReference type="Pfam" id="PF05227">
    <property type="entry name" value="CHASE3"/>
    <property type="match status" value="1"/>
</dbReference>
<dbReference type="InterPro" id="IPR000160">
    <property type="entry name" value="GGDEF_dom"/>
</dbReference>
<dbReference type="InterPro" id="IPR029787">
    <property type="entry name" value="Nucleotide_cyclase"/>
</dbReference>
<dbReference type="CDD" id="cd19410">
    <property type="entry name" value="HK9-like_sensor"/>
    <property type="match status" value="1"/>
</dbReference>
<keyword evidence="3" id="KW-0472">Membrane</keyword>
<dbReference type="InterPro" id="IPR043128">
    <property type="entry name" value="Rev_trsase/Diguanyl_cyclase"/>
</dbReference>
<keyword evidence="6" id="KW-1185">Reference proteome</keyword>
<evidence type="ECO:0000259" key="4">
    <source>
        <dbReference type="PROSITE" id="PS50887"/>
    </source>
</evidence>
<dbReference type="SUPFAM" id="SSF55073">
    <property type="entry name" value="Nucleotide cyclase"/>
    <property type="match status" value="1"/>
</dbReference>
<dbReference type="NCBIfam" id="TIGR00254">
    <property type="entry name" value="GGDEF"/>
    <property type="match status" value="1"/>
</dbReference>
<feature type="domain" description="GGDEF" evidence="4">
    <location>
        <begin position="267"/>
        <end position="399"/>
    </location>
</feature>
<dbReference type="CDD" id="cd01949">
    <property type="entry name" value="GGDEF"/>
    <property type="match status" value="1"/>
</dbReference>
<accession>A0A1U6H334</accession>
<name>A0A1U6H334_9SPHN</name>
<evidence type="ECO:0000256" key="1">
    <source>
        <dbReference type="ARBA" id="ARBA00012528"/>
    </source>
</evidence>
<reference evidence="6" key="1">
    <citation type="submission" date="2017-02" db="EMBL/GenBank/DDBJ databases">
        <authorList>
            <person name="Varghese N."/>
            <person name="Submissions S."/>
        </authorList>
    </citation>
    <scope>NUCLEOTIDE SEQUENCE [LARGE SCALE GENOMIC DNA]</scope>
    <source>
        <strain evidence="6">SM117</strain>
    </source>
</reference>
<dbReference type="SMART" id="SM00267">
    <property type="entry name" value="GGDEF"/>
    <property type="match status" value="1"/>
</dbReference>
<dbReference type="InterPro" id="IPR007891">
    <property type="entry name" value="CHASE3"/>
</dbReference>
<dbReference type="PANTHER" id="PTHR45138:SF9">
    <property type="entry name" value="DIGUANYLATE CYCLASE DGCM-RELATED"/>
    <property type="match status" value="1"/>
</dbReference>
<dbReference type="AlphaFoldDB" id="A0A1U6H334"/>
<dbReference type="PANTHER" id="PTHR45138">
    <property type="entry name" value="REGULATORY COMPONENTS OF SENSORY TRANSDUCTION SYSTEM"/>
    <property type="match status" value="1"/>
</dbReference>
<keyword evidence="3" id="KW-0812">Transmembrane</keyword>
<feature type="transmembrane region" description="Helical" evidence="3">
    <location>
        <begin position="196"/>
        <end position="219"/>
    </location>
</feature>
<keyword evidence="3" id="KW-1133">Transmembrane helix</keyword>
<dbReference type="Proteomes" id="UP000190989">
    <property type="component" value="Unassembled WGS sequence"/>
</dbReference>